<proteinExistence type="predicted"/>
<name>A0A7C2BK34_9CREN</name>
<gene>
    <name evidence="1" type="ORF">ENP55_00130</name>
</gene>
<dbReference type="EMBL" id="DSJT01000003">
    <property type="protein sequence ID" value="HEF86728.1"/>
    <property type="molecule type" value="Genomic_DNA"/>
</dbReference>
<comment type="caution">
    <text evidence="1">The sequence shown here is derived from an EMBL/GenBank/DDBJ whole genome shotgun (WGS) entry which is preliminary data.</text>
</comment>
<sequence length="209" mass="24317">MPGAKKITVSPNIKICFELLPLDILSQKLEVVLLLTLNQPGYKIYEFITRESTNHPVYVEIHGPTLNCNLIMLGEQATHVYCKETSSFEDTITKLNHIFSSRDMYEARIYKIELYLPLTEPQPIMRLLHALYLSTIMCEFEESLYFIRELERKVQEDLTSTVSFKKGPSCVGNIKREFRELKRRVEKNQLLEFLDQVQAFAKIYASCKA</sequence>
<organism evidence="1">
    <name type="scientific">Thermosphaera aggregans</name>
    <dbReference type="NCBI Taxonomy" id="54254"/>
    <lineage>
        <taxon>Archaea</taxon>
        <taxon>Thermoproteota</taxon>
        <taxon>Thermoprotei</taxon>
        <taxon>Desulfurococcales</taxon>
        <taxon>Desulfurococcaceae</taxon>
        <taxon>Thermosphaera</taxon>
    </lineage>
</organism>
<protein>
    <submittedName>
        <fullName evidence="1">Uncharacterized protein</fullName>
    </submittedName>
</protein>
<accession>A0A7C2BK34</accession>
<evidence type="ECO:0000313" key="1">
    <source>
        <dbReference type="EMBL" id="HEF86728.1"/>
    </source>
</evidence>
<reference evidence="1" key="1">
    <citation type="journal article" date="2020" name="mSystems">
        <title>Genome- and Community-Level Interaction Insights into Carbon Utilization and Element Cycling Functions of Hydrothermarchaeota in Hydrothermal Sediment.</title>
        <authorList>
            <person name="Zhou Z."/>
            <person name="Liu Y."/>
            <person name="Xu W."/>
            <person name="Pan J."/>
            <person name="Luo Z.H."/>
            <person name="Li M."/>
        </authorList>
    </citation>
    <scope>NUCLEOTIDE SEQUENCE [LARGE SCALE GENOMIC DNA]</scope>
    <source>
        <strain evidence="1">SpSt-23</strain>
    </source>
</reference>
<dbReference type="AlphaFoldDB" id="A0A7C2BK34"/>